<evidence type="ECO:0000256" key="4">
    <source>
        <dbReference type="ARBA" id="ARBA00023012"/>
    </source>
</evidence>
<dbReference type="PANTHER" id="PTHR43642">
    <property type="entry name" value="HYBRID SIGNAL TRANSDUCTION HISTIDINE KINASE G"/>
    <property type="match status" value="1"/>
</dbReference>
<dbReference type="SUPFAM" id="SSF55781">
    <property type="entry name" value="GAF domain-like"/>
    <property type="match status" value="1"/>
</dbReference>
<evidence type="ECO:0000256" key="1">
    <source>
        <dbReference type="ARBA" id="ARBA00000085"/>
    </source>
</evidence>
<keyword evidence="3" id="KW-0418">Kinase</keyword>
<evidence type="ECO:0000259" key="6">
    <source>
        <dbReference type="PROSITE" id="PS50011"/>
    </source>
</evidence>
<dbReference type="RefSeq" id="WP_167844667.1">
    <property type="nucleotide sequence ID" value="NZ_JHEG04000001.1"/>
</dbReference>
<feature type="coiled-coil region" evidence="5">
    <location>
        <begin position="1501"/>
        <end position="1535"/>
    </location>
</feature>
<evidence type="ECO:0000313" key="10">
    <source>
        <dbReference type="EMBL" id="KAF3886158.1"/>
    </source>
</evidence>
<dbReference type="NCBIfam" id="TIGR00229">
    <property type="entry name" value="sensory_box"/>
    <property type="match status" value="1"/>
</dbReference>
<dbReference type="CDD" id="cd00130">
    <property type="entry name" value="PAS"/>
    <property type="match status" value="1"/>
</dbReference>
<dbReference type="Gene3D" id="3.40.50.300">
    <property type="entry name" value="P-loop containing nucleotide triphosphate hydrolases"/>
    <property type="match status" value="1"/>
</dbReference>
<dbReference type="PROSITE" id="PS50112">
    <property type="entry name" value="PAS"/>
    <property type="match status" value="1"/>
</dbReference>
<proteinExistence type="predicted"/>
<dbReference type="Gene3D" id="3.30.450.20">
    <property type="entry name" value="PAS domain"/>
    <property type="match status" value="1"/>
</dbReference>
<dbReference type="PROSITE" id="PS50011">
    <property type="entry name" value="PROTEIN_KINASE_DOM"/>
    <property type="match status" value="1"/>
</dbReference>
<dbReference type="InterPro" id="IPR000014">
    <property type="entry name" value="PAS"/>
</dbReference>
<dbReference type="Gene3D" id="1.10.510.10">
    <property type="entry name" value="Transferase(Phosphotransferase) domain 1"/>
    <property type="match status" value="1"/>
</dbReference>
<dbReference type="GO" id="GO:0006355">
    <property type="term" value="P:regulation of DNA-templated transcription"/>
    <property type="evidence" value="ECO:0007669"/>
    <property type="project" value="InterPro"/>
</dbReference>
<feature type="coiled-coil region" evidence="5">
    <location>
        <begin position="1657"/>
        <end position="1684"/>
    </location>
</feature>
<sequence length="1948" mass="218010">MIGTLVSIPGYRIVEELYNGSRTLVYRAVRETDSLAVVIKLLKNPYPSFSELLSFRNQYTITKNINSFLIIQTYSLEAYQNGYALVIEDFGVTSLNNYFTKNNIISLEEFLEIAISLCNILDILYRERIIHKDIKPSNILINPETKQIKLIDFSIASLLPRETQTLVNPNVLEGTLAYISPEQTGRMNRGIDYRTDFYSLGVTLYELLTGELPFQSNDPMELVHCHIAKAAPLLREINPQIPFVLSEIVSKLMAKNAEDRYQSALGLKSDLERCLYQLKETGEIQSFEIGRLDVSDRFLIPDKLYGRETEVETLLQAFERVSQGATEMMLVAGFSGIGKTAVVNEVHKPIIRQRGYFIKGKFDQFQRNIPFSAFVQAFRDLMGQLLTESDAQIQQWKNKILEAVGENGQVIIEVIPELERIIGEQPPVVELSGTAAQNRFNLLFQKFTQVFTSAEHPLVMFLDDLQWADSASVNLMQLLMTDTSHLFIIGAYRDNEVNPAHPLMLTLSEIQKNQATINTITLEPLNQISVNQLVAETLKCSLSLTSSLSRLIVQKTQGNPFFATQFLKALHQEELIQFDVELGCWQCDIVKVTTQAVTDDVVAFMSLQLRKLPRSTQELLQLAACIGNSFELATLALVSEQSEIETASALWKALQEGLILPIGDVYKFYVGQEILAVTQENQKAVTYKFLHDRVQQAAYSLIPDDQKQTTHYQIGQLLLQQISTPATEERIFEIVNQLNYGTTLITEQIQRDELAQLNLIACRKAKNSTAYQVAGEYAAIGLSLLGEKAWQRQYEMTLAFHELAAEVAMLGGNFERMEQFINVVIEQAHSLPEQANVYCMKILVNTSQNKLTVAIEIGQKLLQKLGVKIPETPTSEDIQQLMQEISELVGARKIEDFVHLPVMTDANKIAIIQIASSIMTPAYISGSPLFPFLTSLSVKLSIQYGNISTSAYYYVCYSILVCNFLQDVDLALQFGQLAWNVALKLDAKATKPEILEILGVFIFHRKSHIKETFPLLRESYATALEVGNLAYAGYSGHCFCLNSFWCGQPLRILEQDIRTYYNGLVQINQLITANYCRIYWQSILNLLGFAEHPTLLSGSALQETELLPLLRSANDLSGLYYFYLYKLALCFLFGEVEQANNYALLDKNYLIAGVGTVCEPAFYFYDSLIALAQLSQSSGEESTALERVAENQTKLQHWAHYAPMNYQHKVDLVEAEKFRVLGQKSEAIELYDKAILGAKVNEYIQEEGLANELAAKFYLNWGKEKIAQIYMQEAYYCYARWGAKAKVADLERRYPQLLAPILQQTHSPLSTNETIFALGTITSTTSATSSSASVALDLAAILKASQTISSEIELSKLLSSLLSIVIKNAGADKCVLMLLREGQLLIKGSITLGTEPVVLQRLPIEQSLDIPLRLIYKVKHNSQTVVLLDASAEPTLANDPYIIRQQPKSILCSPILHQGKLMGILYLENNLATGAFTSDRVELLNLLCSQAAISIENAQLYEREQEKSKSLQASLEKLKQTEASLAKEREFLNAIIHTITDGIVVCDATGTLTLFNKATCEFHGLPVESLPPEQWAEYSLLYQPDGQTPLSKTEIPLFRALQGEIVKNVEMVIAPKQGSRRSLLASGQAIFDAWGNKVGAVVAMRDISDRKKAELALQQKSLDLQQALLDLQNAQLQIVQSEKMSALGNLVAGVAHEMNNPLGFISASIKQAKPTISDILEHLKLYQQTFPSKSEEILDHESEIDLEYSLEDLPKMLDSMTMACDRLKNISTSLRTFSRADKDYKVSFNIHEGIDSTILILKHRLKANEQRPAIEVVTNYGNLPQIECFPGQLNQVFMNILANAIDALEESNHGQKLEEIKHQTNLITITTSVENNLAKIAILDNGKGMSEDIKQKIFDHLFTTKAVGKGTGLGLAIARQIVEETHGGKLRCNSVLGEGTELIIEIPV</sequence>
<keyword evidence="11" id="KW-1185">Reference proteome</keyword>
<gene>
    <name evidence="10" type="ORF">DA73_0400012265</name>
</gene>
<dbReference type="Pfam" id="PF13191">
    <property type="entry name" value="AAA_16"/>
    <property type="match status" value="1"/>
</dbReference>
<dbReference type="PRINTS" id="PR00344">
    <property type="entry name" value="BCTRLSENSOR"/>
</dbReference>
<reference evidence="10" key="1">
    <citation type="journal article" date="2015" name="Genome Announc.">
        <title>Draft Genome Sequence of Tolypothrix boutellei Strain VB521301.</title>
        <authorList>
            <person name="Chandrababunaidu M.M."/>
            <person name="Singh D."/>
            <person name="Sen D."/>
            <person name="Bhan S."/>
            <person name="Das S."/>
            <person name="Gupta A."/>
            <person name="Adhikary S.P."/>
            <person name="Tripathy S."/>
        </authorList>
    </citation>
    <scope>NUCLEOTIDE SEQUENCE</scope>
    <source>
        <strain evidence="10">VB521301</strain>
    </source>
</reference>
<dbReference type="SUPFAM" id="SSF55874">
    <property type="entry name" value="ATPase domain of HSP90 chaperone/DNA topoisomerase II/histidine kinase"/>
    <property type="match status" value="1"/>
</dbReference>
<dbReference type="PROSITE" id="PS00108">
    <property type="entry name" value="PROTEIN_KINASE_ST"/>
    <property type="match status" value="1"/>
</dbReference>
<dbReference type="PANTHER" id="PTHR43642:SF1">
    <property type="entry name" value="HYBRID SIGNAL TRANSDUCTION HISTIDINE KINASE G"/>
    <property type="match status" value="1"/>
</dbReference>
<feature type="domain" description="Protein kinase" evidence="6">
    <location>
        <begin position="11"/>
        <end position="275"/>
    </location>
</feature>
<dbReference type="GO" id="GO:0009882">
    <property type="term" value="F:blue light photoreceptor activity"/>
    <property type="evidence" value="ECO:0007669"/>
    <property type="project" value="UniProtKB-ARBA"/>
</dbReference>
<evidence type="ECO:0000256" key="2">
    <source>
        <dbReference type="ARBA" id="ARBA00012438"/>
    </source>
</evidence>
<keyword evidence="4" id="KW-0902">Two-component regulatory system</keyword>
<dbReference type="Pfam" id="PF01590">
    <property type="entry name" value="GAF"/>
    <property type="match status" value="1"/>
</dbReference>
<feature type="domain" description="PAS" evidence="8">
    <location>
        <begin position="1528"/>
        <end position="1604"/>
    </location>
</feature>
<organism evidence="10 11">
    <name type="scientific">Tolypothrix bouteillei VB521301</name>
    <dbReference type="NCBI Taxonomy" id="1479485"/>
    <lineage>
        <taxon>Bacteria</taxon>
        <taxon>Bacillati</taxon>
        <taxon>Cyanobacteriota</taxon>
        <taxon>Cyanophyceae</taxon>
        <taxon>Nostocales</taxon>
        <taxon>Tolypothrichaceae</taxon>
        <taxon>Tolypothrix</taxon>
    </lineage>
</organism>
<evidence type="ECO:0000259" key="8">
    <source>
        <dbReference type="PROSITE" id="PS50112"/>
    </source>
</evidence>
<dbReference type="InterPro" id="IPR053159">
    <property type="entry name" value="Hybrid_Histidine_Kinase"/>
</dbReference>
<dbReference type="SMART" id="SM00220">
    <property type="entry name" value="S_TKc"/>
    <property type="match status" value="1"/>
</dbReference>
<dbReference type="InterPro" id="IPR008271">
    <property type="entry name" value="Ser/Thr_kinase_AS"/>
</dbReference>
<dbReference type="InterPro" id="IPR035965">
    <property type="entry name" value="PAS-like_dom_sf"/>
</dbReference>
<reference evidence="10" key="2">
    <citation type="submission" date="2019-11" db="EMBL/GenBank/DDBJ databases">
        <title>Improved Assembly of Tolypothrix boutellei genome.</title>
        <authorList>
            <person name="Sarangi A.N."/>
            <person name="Mukherjee M."/>
            <person name="Ghosh S."/>
            <person name="Singh D."/>
            <person name="Das A."/>
            <person name="Kant S."/>
            <person name="Prusty A."/>
            <person name="Tripathy S."/>
        </authorList>
    </citation>
    <scope>NUCLEOTIDE SEQUENCE</scope>
    <source>
        <strain evidence="10">VB521301</strain>
    </source>
</reference>
<accession>A0A8S9T250</accession>
<dbReference type="InterPro" id="IPR004358">
    <property type="entry name" value="Sig_transdc_His_kin-like_C"/>
</dbReference>
<dbReference type="Pfam" id="PF02518">
    <property type="entry name" value="HATPase_c"/>
    <property type="match status" value="1"/>
</dbReference>
<dbReference type="InterPro" id="IPR013767">
    <property type="entry name" value="PAS_fold"/>
</dbReference>
<dbReference type="SMART" id="SM00387">
    <property type="entry name" value="HATPase_c"/>
    <property type="match status" value="1"/>
</dbReference>
<feature type="domain" description="Histidine kinase" evidence="7">
    <location>
        <begin position="1693"/>
        <end position="1948"/>
    </location>
</feature>
<dbReference type="Pfam" id="PF00989">
    <property type="entry name" value="PAS"/>
    <property type="match status" value="1"/>
</dbReference>
<dbReference type="EC" id="2.7.13.3" evidence="2"/>
<evidence type="ECO:0000259" key="9">
    <source>
        <dbReference type="PROSITE" id="PS50113"/>
    </source>
</evidence>
<evidence type="ECO:0000256" key="3">
    <source>
        <dbReference type="ARBA" id="ARBA00022777"/>
    </source>
</evidence>
<dbReference type="SUPFAM" id="SSF52540">
    <property type="entry name" value="P-loop containing nucleoside triphosphate hydrolases"/>
    <property type="match status" value="1"/>
</dbReference>
<dbReference type="InterPro" id="IPR036890">
    <property type="entry name" value="HATPase_C_sf"/>
</dbReference>
<keyword evidence="5" id="KW-0175">Coiled coil</keyword>
<feature type="domain" description="PAC" evidence="9">
    <location>
        <begin position="1607"/>
        <end position="1659"/>
    </location>
</feature>
<dbReference type="GO" id="GO:0005524">
    <property type="term" value="F:ATP binding"/>
    <property type="evidence" value="ECO:0007669"/>
    <property type="project" value="InterPro"/>
</dbReference>
<dbReference type="PROSITE" id="PS50113">
    <property type="entry name" value="PAC"/>
    <property type="match status" value="1"/>
</dbReference>
<protein>
    <recommendedName>
        <fullName evidence="2">histidine kinase</fullName>
        <ecNumber evidence="2">2.7.13.3</ecNumber>
    </recommendedName>
</protein>
<evidence type="ECO:0000256" key="5">
    <source>
        <dbReference type="SAM" id="Coils"/>
    </source>
</evidence>
<dbReference type="InterPro" id="IPR003018">
    <property type="entry name" value="GAF"/>
</dbReference>
<dbReference type="PROSITE" id="PS50109">
    <property type="entry name" value="HIS_KIN"/>
    <property type="match status" value="1"/>
</dbReference>
<dbReference type="SUPFAM" id="SSF55785">
    <property type="entry name" value="PYP-like sensor domain (PAS domain)"/>
    <property type="match status" value="1"/>
</dbReference>
<dbReference type="InterPro" id="IPR036097">
    <property type="entry name" value="HisK_dim/P_sf"/>
</dbReference>
<dbReference type="InterPro" id="IPR027417">
    <property type="entry name" value="P-loop_NTPase"/>
</dbReference>
<dbReference type="SUPFAM" id="SSF56112">
    <property type="entry name" value="Protein kinase-like (PK-like)"/>
    <property type="match status" value="1"/>
</dbReference>
<dbReference type="InterPro" id="IPR011009">
    <property type="entry name" value="Kinase-like_dom_sf"/>
</dbReference>
<dbReference type="SMART" id="SM00086">
    <property type="entry name" value="PAC"/>
    <property type="match status" value="1"/>
</dbReference>
<dbReference type="InterPro" id="IPR029016">
    <property type="entry name" value="GAF-like_dom_sf"/>
</dbReference>
<dbReference type="Gene3D" id="3.30.565.10">
    <property type="entry name" value="Histidine kinase-like ATPase, C-terminal domain"/>
    <property type="match status" value="1"/>
</dbReference>
<dbReference type="InterPro" id="IPR001610">
    <property type="entry name" value="PAC"/>
</dbReference>
<dbReference type="InterPro" id="IPR041664">
    <property type="entry name" value="AAA_16"/>
</dbReference>
<dbReference type="Gene3D" id="1.10.287.130">
    <property type="match status" value="1"/>
</dbReference>
<dbReference type="SMART" id="SM00065">
    <property type="entry name" value="GAF"/>
    <property type="match status" value="1"/>
</dbReference>
<name>A0A8S9T250_9CYAN</name>
<dbReference type="EMBL" id="JHEG04000001">
    <property type="protein sequence ID" value="KAF3886158.1"/>
    <property type="molecule type" value="Genomic_DNA"/>
</dbReference>
<evidence type="ECO:0000259" key="7">
    <source>
        <dbReference type="PROSITE" id="PS50109"/>
    </source>
</evidence>
<dbReference type="InterPro" id="IPR000719">
    <property type="entry name" value="Prot_kinase_dom"/>
</dbReference>
<keyword evidence="3" id="KW-0808">Transferase</keyword>
<dbReference type="InterPro" id="IPR000700">
    <property type="entry name" value="PAS-assoc_C"/>
</dbReference>
<dbReference type="SUPFAM" id="SSF47384">
    <property type="entry name" value="Homodimeric domain of signal transducing histidine kinase"/>
    <property type="match status" value="1"/>
</dbReference>
<comment type="caution">
    <text evidence="10">The sequence shown here is derived from an EMBL/GenBank/DDBJ whole genome shotgun (WGS) entry which is preliminary data.</text>
</comment>
<comment type="catalytic activity">
    <reaction evidence="1">
        <text>ATP + protein L-histidine = ADP + protein N-phospho-L-histidine.</text>
        <dbReference type="EC" id="2.7.13.3"/>
    </reaction>
</comment>
<dbReference type="Proteomes" id="UP000029738">
    <property type="component" value="Unassembled WGS sequence"/>
</dbReference>
<dbReference type="InterPro" id="IPR005467">
    <property type="entry name" value="His_kinase_dom"/>
</dbReference>
<dbReference type="Pfam" id="PF00069">
    <property type="entry name" value="Pkinase"/>
    <property type="match status" value="1"/>
</dbReference>
<dbReference type="CDD" id="cd14014">
    <property type="entry name" value="STKc_PknB_like"/>
    <property type="match status" value="1"/>
</dbReference>
<dbReference type="InterPro" id="IPR003594">
    <property type="entry name" value="HATPase_dom"/>
</dbReference>
<dbReference type="Gene3D" id="3.30.450.40">
    <property type="match status" value="1"/>
</dbReference>
<dbReference type="GO" id="GO:0000155">
    <property type="term" value="F:phosphorelay sensor kinase activity"/>
    <property type="evidence" value="ECO:0007669"/>
    <property type="project" value="InterPro"/>
</dbReference>
<evidence type="ECO:0000313" key="11">
    <source>
        <dbReference type="Proteomes" id="UP000029738"/>
    </source>
</evidence>